<name>A0AAW0Q4S1_9PEZI</name>
<evidence type="ECO:0000313" key="7">
    <source>
        <dbReference type="EMBL" id="KAK8092816.1"/>
    </source>
</evidence>
<dbReference type="InterPro" id="IPR008758">
    <property type="entry name" value="Peptidase_S28"/>
</dbReference>
<dbReference type="InterPro" id="IPR029058">
    <property type="entry name" value="AB_hydrolase_fold"/>
</dbReference>
<sequence length="592" mass="66106">MRSSVFVSLITGAAWFQAALGLFPPAPKMEPLELADNEETSLMDAADVRTGTGTFTQYIDHKNPDVGTFSQSFWYNATNWKGPGSPVVIMTPGEVAAAGYTGYLTEKALTGMYAKAIEGAVIIVERYLKLGETDRYWGNSSPFDDQTTKNLQYLTLEQSVADFVNFARNVKLPFDPSGKSNAPQAPWVFTGGSYPGALAVWIEKLSPGTFWAYHGSSGPLQAIYDYWQYFQPIQDFLTSAQGMPKNCSSDYSAIIDYVDMVFTQGSSDDKAERKYMGAIFLNHLREIRLLTWRTAVKKMFGVDELEHDDDAASAISSPIWAWQSIQFDSGYSKFYQMCDAIEGAFTNTSYSHGEQGVGVKNALPNFAKWFKASYLPGYCEQYGYKDWKGKMNVQCFNSYDGSMEAFKDYSPANTVGRTWVWMTCNEPFFYYQTGAPTGVPTVFSRLVNAAYYQRQCELWFPREGAYTYGSARGDTAERLNLETGGWLYTNTTRLLTSNGQYDPWRPASVSSEFRPGGPFRGTPKAPVLLIDGSRHCNDLLLRNAVHEPVRAAMDAEVKQIAAWVADFYKGAQMGRRLARGGMGKARHDAWTS</sequence>
<dbReference type="Pfam" id="PF05577">
    <property type="entry name" value="Peptidase_S28"/>
    <property type="match status" value="2"/>
</dbReference>
<dbReference type="GO" id="GO:0070008">
    <property type="term" value="F:serine-type exopeptidase activity"/>
    <property type="evidence" value="ECO:0007669"/>
    <property type="project" value="InterPro"/>
</dbReference>
<dbReference type="AlphaFoldDB" id="A0AAW0Q4S1"/>
<feature type="signal peptide" evidence="6">
    <location>
        <begin position="1"/>
        <end position="21"/>
    </location>
</feature>
<gene>
    <name evidence="7" type="ORF">PG999_014403</name>
</gene>
<accession>A0AAW0Q4S1</accession>
<dbReference type="GO" id="GO:0008239">
    <property type="term" value="F:dipeptidyl-peptidase activity"/>
    <property type="evidence" value="ECO:0007669"/>
    <property type="project" value="TreeGrafter"/>
</dbReference>
<dbReference type="EMBL" id="JAQQWP010000012">
    <property type="protein sequence ID" value="KAK8092816.1"/>
    <property type="molecule type" value="Genomic_DNA"/>
</dbReference>
<proteinExistence type="inferred from homology"/>
<evidence type="ECO:0000313" key="8">
    <source>
        <dbReference type="Proteomes" id="UP001392437"/>
    </source>
</evidence>
<keyword evidence="4" id="KW-0378">Hydrolase</keyword>
<protein>
    <submittedName>
        <fullName evidence="7">Serine carboxypeptidase S28</fullName>
    </submittedName>
</protein>
<reference evidence="7 8" key="1">
    <citation type="submission" date="2023-01" db="EMBL/GenBank/DDBJ databases">
        <title>Analysis of 21 Apiospora genomes using comparative genomics revels a genus with tremendous synthesis potential of carbohydrate active enzymes and secondary metabolites.</title>
        <authorList>
            <person name="Sorensen T."/>
        </authorList>
    </citation>
    <scope>NUCLEOTIDE SEQUENCE [LARGE SCALE GENOMIC DNA]</scope>
    <source>
        <strain evidence="7 8">CBS 117206</strain>
    </source>
</reference>
<keyword evidence="8" id="KW-1185">Reference proteome</keyword>
<evidence type="ECO:0000256" key="2">
    <source>
        <dbReference type="ARBA" id="ARBA00022670"/>
    </source>
</evidence>
<dbReference type="Gene3D" id="3.40.50.1820">
    <property type="entry name" value="alpha/beta hydrolase"/>
    <property type="match status" value="2"/>
</dbReference>
<comment type="similarity">
    <text evidence="1">Belongs to the peptidase S28 family.</text>
</comment>
<evidence type="ECO:0000256" key="4">
    <source>
        <dbReference type="ARBA" id="ARBA00022801"/>
    </source>
</evidence>
<dbReference type="PANTHER" id="PTHR11010">
    <property type="entry name" value="PROTEASE S28 PRO-X CARBOXYPEPTIDASE-RELATED"/>
    <property type="match status" value="1"/>
</dbReference>
<evidence type="ECO:0000256" key="1">
    <source>
        <dbReference type="ARBA" id="ARBA00011079"/>
    </source>
</evidence>
<evidence type="ECO:0000256" key="6">
    <source>
        <dbReference type="SAM" id="SignalP"/>
    </source>
</evidence>
<dbReference type="PANTHER" id="PTHR11010:SF23">
    <property type="entry name" value="SERINE PEPTIDASE"/>
    <property type="match status" value="1"/>
</dbReference>
<keyword evidence="2" id="KW-0645">Protease</keyword>
<organism evidence="7 8">
    <name type="scientific">Apiospora kogelbergensis</name>
    <dbReference type="NCBI Taxonomy" id="1337665"/>
    <lineage>
        <taxon>Eukaryota</taxon>
        <taxon>Fungi</taxon>
        <taxon>Dikarya</taxon>
        <taxon>Ascomycota</taxon>
        <taxon>Pezizomycotina</taxon>
        <taxon>Sordariomycetes</taxon>
        <taxon>Xylariomycetidae</taxon>
        <taxon>Amphisphaeriales</taxon>
        <taxon>Apiosporaceae</taxon>
        <taxon>Apiospora</taxon>
    </lineage>
</organism>
<dbReference type="SUPFAM" id="SSF53474">
    <property type="entry name" value="alpha/beta-Hydrolases"/>
    <property type="match status" value="1"/>
</dbReference>
<dbReference type="GO" id="GO:0006508">
    <property type="term" value="P:proteolysis"/>
    <property type="evidence" value="ECO:0007669"/>
    <property type="project" value="UniProtKB-KW"/>
</dbReference>
<keyword evidence="5" id="KW-0325">Glycoprotein</keyword>
<dbReference type="GO" id="GO:0004180">
    <property type="term" value="F:carboxypeptidase activity"/>
    <property type="evidence" value="ECO:0007669"/>
    <property type="project" value="UniProtKB-KW"/>
</dbReference>
<evidence type="ECO:0000256" key="3">
    <source>
        <dbReference type="ARBA" id="ARBA00022729"/>
    </source>
</evidence>
<keyword evidence="3 6" id="KW-0732">Signal</keyword>
<evidence type="ECO:0000256" key="5">
    <source>
        <dbReference type="ARBA" id="ARBA00023180"/>
    </source>
</evidence>
<feature type="chain" id="PRO_5043945638" evidence="6">
    <location>
        <begin position="22"/>
        <end position="592"/>
    </location>
</feature>
<keyword evidence="7" id="KW-0121">Carboxypeptidase</keyword>
<dbReference type="Proteomes" id="UP001392437">
    <property type="component" value="Unassembled WGS sequence"/>
</dbReference>
<comment type="caution">
    <text evidence="7">The sequence shown here is derived from an EMBL/GenBank/DDBJ whole genome shotgun (WGS) entry which is preliminary data.</text>
</comment>